<accession>A0A9W4T972</accession>
<organism evidence="1 2">
    <name type="scientific">Funneliformis geosporum</name>
    <dbReference type="NCBI Taxonomy" id="1117311"/>
    <lineage>
        <taxon>Eukaryota</taxon>
        <taxon>Fungi</taxon>
        <taxon>Fungi incertae sedis</taxon>
        <taxon>Mucoromycota</taxon>
        <taxon>Glomeromycotina</taxon>
        <taxon>Glomeromycetes</taxon>
        <taxon>Glomerales</taxon>
        <taxon>Glomeraceae</taxon>
        <taxon>Funneliformis</taxon>
    </lineage>
</organism>
<dbReference type="AlphaFoldDB" id="A0A9W4T972"/>
<dbReference type="InterPro" id="IPR032675">
    <property type="entry name" value="LRR_dom_sf"/>
</dbReference>
<name>A0A9W4T972_9GLOM</name>
<dbReference type="OrthoDB" id="550575at2759"/>
<comment type="caution">
    <text evidence="1">The sequence shown here is derived from an EMBL/GenBank/DDBJ whole genome shotgun (WGS) entry which is preliminary data.</text>
</comment>
<dbReference type="Proteomes" id="UP001153678">
    <property type="component" value="Unassembled WGS sequence"/>
</dbReference>
<protein>
    <submittedName>
        <fullName evidence="1">16053_t:CDS:1</fullName>
    </submittedName>
</protein>
<evidence type="ECO:0000313" key="1">
    <source>
        <dbReference type="EMBL" id="CAI2198178.1"/>
    </source>
</evidence>
<dbReference type="SMART" id="SM00367">
    <property type="entry name" value="LRR_CC"/>
    <property type="match status" value="1"/>
</dbReference>
<dbReference type="SUPFAM" id="SSF52047">
    <property type="entry name" value="RNI-like"/>
    <property type="match status" value="1"/>
</dbReference>
<feature type="non-terminal residue" evidence="1">
    <location>
        <position position="1"/>
    </location>
</feature>
<proteinExistence type="predicted"/>
<reference evidence="1" key="1">
    <citation type="submission" date="2022-08" db="EMBL/GenBank/DDBJ databases">
        <authorList>
            <person name="Kallberg Y."/>
            <person name="Tangrot J."/>
            <person name="Rosling A."/>
        </authorList>
    </citation>
    <scope>NUCLEOTIDE SEQUENCE</scope>
    <source>
        <strain evidence="1">Wild A</strain>
    </source>
</reference>
<sequence>CRKQMPVYCSNVTYLEILYYHSLLDKKIISIVHSCPDIIHLSFINSIRFSNRVLELIVGSYSNLKYLNLCDDQSGGFRGFHAQEVNDEDITETSIYNVIRSCPKLQQLNLSFCKITNITIEEIVRSCLNLKNFNLEG</sequence>
<dbReference type="EMBL" id="CAMKVN010018009">
    <property type="protein sequence ID" value="CAI2198178.1"/>
    <property type="molecule type" value="Genomic_DNA"/>
</dbReference>
<dbReference type="Gene3D" id="3.80.10.10">
    <property type="entry name" value="Ribonuclease Inhibitor"/>
    <property type="match status" value="1"/>
</dbReference>
<keyword evidence="2" id="KW-1185">Reference proteome</keyword>
<feature type="non-terminal residue" evidence="1">
    <location>
        <position position="137"/>
    </location>
</feature>
<gene>
    <name evidence="1" type="ORF">FWILDA_LOCUS18443</name>
</gene>
<evidence type="ECO:0000313" key="2">
    <source>
        <dbReference type="Proteomes" id="UP001153678"/>
    </source>
</evidence>
<dbReference type="InterPro" id="IPR006553">
    <property type="entry name" value="Leu-rich_rpt_Cys-con_subtyp"/>
</dbReference>